<protein>
    <submittedName>
        <fullName evidence="2">Uncharacterized protein</fullName>
    </submittedName>
</protein>
<evidence type="ECO:0000313" key="2">
    <source>
        <dbReference type="EMBL" id="VDP87773.1"/>
    </source>
</evidence>
<dbReference type="AlphaFoldDB" id="A0A3P8KYL8"/>
<reference evidence="2 3" key="1">
    <citation type="submission" date="2018-11" db="EMBL/GenBank/DDBJ databases">
        <authorList>
            <consortium name="Pathogen Informatics"/>
        </authorList>
    </citation>
    <scope>NUCLEOTIDE SEQUENCE [LARGE SCALE GENOMIC DNA]</scope>
    <source>
        <strain>Denwood</strain>
        <strain evidence="3">Zambia</strain>
    </source>
</reference>
<sequence>MVMLLLLLRLLLLLLVVVVVVIIIIIVVIITMIIIIKTSGTFLSYVFIIKLFQSVAFIFPNIEDYMYTTHKLSFIILTVRFQSFTFNPIIEDGVYSW</sequence>
<keyword evidence="1" id="KW-1133">Transmembrane helix</keyword>
<dbReference type="EMBL" id="UZAL01052621">
    <property type="protein sequence ID" value="VDP87773.1"/>
    <property type="molecule type" value="Genomic_DNA"/>
</dbReference>
<keyword evidence="3" id="KW-1185">Reference proteome</keyword>
<name>A0A3P8KYL8_9TREM</name>
<dbReference type="Proteomes" id="UP000269396">
    <property type="component" value="Unassembled WGS sequence"/>
</dbReference>
<keyword evidence="1" id="KW-0812">Transmembrane</keyword>
<feature type="transmembrane region" description="Helical" evidence="1">
    <location>
        <begin position="42"/>
        <end position="60"/>
    </location>
</feature>
<accession>A0A3P8KYL8</accession>
<feature type="transmembrane region" description="Helical" evidence="1">
    <location>
        <begin position="12"/>
        <end position="36"/>
    </location>
</feature>
<keyword evidence="1" id="KW-0472">Membrane</keyword>
<evidence type="ECO:0000313" key="3">
    <source>
        <dbReference type="Proteomes" id="UP000269396"/>
    </source>
</evidence>
<gene>
    <name evidence="2" type="ORF">SMTD_LOCUS22616</name>
</gene>
<organism evidence="2 3">
    <name type="scientific">Schistosoma mattheei</name>
    <dbReference type="NCBI Taxonomy" id="31246"/>
    <lineage>
        <taxon>Eukaryota</taxon>
        <taxon>Metazoa</taxon>
        <taxon>Spiralia</taxon>
        <taxon>Lophotrochozoa</taxon>
        <taxon>Platyhelminthes</taxon>
        <taxon>Trematoda</taxon>
        <taxon>Digenea</taxon>
        <taxon>Strigeidida</taxon>
        <taxon>Schistosomatoidea</taxon>
        <taxon>Schistosomatidae</taxon>
        <taxon>Schistosoma</taxon>
    </lineage>
</organism>
<proteinExistence type="predicted"/>
<evidence type="ECO:0000256" key="1">
    <source>
        <dbReference type="SAM" id="Phobius"/>
    </source>
</evidence>